<evidence type="ECO:0000259" key="4">
    <source>
        <dbReference type="Pfam" id="PF20147"/>
    </source>
</evidence>
<keyword evidence="6" id="KW-1185">Reference proteome</keyword>
<evidence type="ECO:0000313" key="5">
    <source>
        <dbReference type="EMBL" id="GMF54975.1"/>
    </source>
</evidence>
<evidence type="ECO:0000256" key="2">
    <source>
        <dbReference type="ARBA" id="ARBA00004613"/>
    </source>
</evidence>
<dbReference type="AlphaFoldDB" id="A0A9W7D353"/>
<dbReference type="Proteomes" id="UP001165121">
    <property type="component" value="Unassembled WGS sequence"/>
</dbReference>
<dbReference type="EMBL" id="BSXT01003639">
    <property type="protein sequence ID" value="GMF54975.1"/>
    <property type="molecule type" value="Genomic_DNA"/>
</dbReference>
<evidence type="ECO:0000313" key="6">
    <source>
        <dbReference type="Proteomes" id="UP001165121"/>
    </source>
</evidence>
<dbReference type="Pfam" id="PF20147">
    <property type="entry name" value="Crinkler"/>
    <property type="match status" value="1"/>
</dbReference>
<dbReference type="GO" id="GO:0043657">
    <property type="term" value="C:host cell"/>
    <property type="evidence" value="ECO:0007669"/>
    <property type="project" value="UniProtKB-SubCell"/>
</dbReference>
<evidence type="ECO:0000256" key="1">
    <source>
        <dbReference type="ARBA" id="ARBA00004340"/>
    </source>
</evidence>
<gene>
    <name evidence="5" type="ORF">Pfra01_002302900</name>
</gene>
<organism evidence="5 6">
    <name type="scientific">Phytophthora fragariaefolia</name>
    <dbReference type="NCBI Taxonomy" id="1490495"/>
    <lineage>
        <taxon>Eukaryota</taxon>
        <taxon>Sar</taxon>
        <taxon>Stramenopiles</taxon>
        <taxon>Oomycota</taxon>
        <taxon>Peronosporomycetes</taxon>
        <taxon>Peronosporales</taxon>
        <taxon>Peronosporaceae</taxon>
        <taxon>Phytophthora</taxon>
    </lineage>
</organism>
<evidence type="ECO:0000256" key="3">
    <source>
        <dbReference type="ARBA" id="ARBA00022525"/>
    </source>
</evidence>
<comment type="subcellular location">
    <subcellularLocation>
        <location evidence="1">Host cell</location>
    </subcellularLocation>
    <subcellularLocation>
        <location evidence="2">Secreted</location>
    </subcellularLocation>
</comment>
<proteinExistence type="predicted"/>
<dbReference type="PANTHER" id="PTHR33129">
    <property type="entry name" value="PROTEIN KINASE DOMAIN-CONTAINING PROTEIN-RELATED"/>
    <property type="match status" value="1"/>
</dbReference>
<dbReference type="GO" id="GO:0005576">
    <property type="term" value="C:extracellular region"/>
    <property type="evidence" value="ECO:0007669"/>
    <property type="project" value="UniProtKB-SubCell"/>
</dbReference>
<keyword evidence="3" id="KW-0964">Secreted</keyword>
<protein>
    <submittedName>
        <fullName evidence="5">Unnamed protein product</fullName>
    </submittedName>
</protein>
<accession>A0A9W7D353</accession>
<reference evidence="5" key="1">
    <citation type="submission" date="2023-04" db="EMBL/GenBank/DDBJ databases">
        <title>Phytophthora fragariaefolia NBRC 109709.</title>
        <authorList>
            <person name="Ichikawa N."/>
            <person name="Sato H."/>
            <person name="Tonouchi N."/>
        </authorList>
    </citation>
    <scope>NUCLEOTIDE SEQUENCE</scope>
    <source>
        <strain evidence="5">NBRC 109709</strain>
    </source>
</reference>
<name>A0A9W7D353_9STRA</name>
<feature type="domain" description="Crinkler effector protein N-terminal" evidence="4">
    <location>
        <begin position="16"/>
        <end position="119"/>
    </location>
</feature>
<comment type="caution">
    <text evidence="5">The sequence shown here is derived from an EMBL/GenBank/DDBJ whole genome shotgun (WGS) entry which is preliminary data.</text>
</comment>
<dbReference type="OrthoDB" id="434211at2759"/>
<dbReference type="InterPro" id="IPR045379">
    <property type="entry name" value="Crinkler_N"/>
</dbReference>
<sequence length="458" mass="52069">MSDAWWGRWLERAGDFAVDVPQSGSVRDLKQAIKSEMRQEVWDFADRLRVFVAFDERNDAVQGGRWSSEEDPVVAELLEGLIPEQVEGMLEREVNDSAAKVGTVLENAPRERTVHVLVKAPPMQIVRGDCVPCSCNLSPFFANLPAVDEVDGWLRFQARMPLTRARELFVRSSYKEIVDQVIRKKDPSRHKYTQVTGTPGNGKSVILFYVLWRLMKDMKRVLFLTWSPPIYFDGTSVWAYQTLPSSCDHKFWSPDLWCLVDSEDPTRIAESPITKCSVILISAPAASPQRDYIHGFLKLAPSPKMFYLPIWSKEELIAIAPLFPTTKVCGNTASNVWAEFLGTCFKTQSEETIDIGPFMRETVENMECVLEEYQLYVPKTPNHTPLDAWVPGFGGFKIVVDSINDIKPGTTEALDKLGPDGNCLYFVLPPKRYKEFTKKIPHMIEQFAVCIPFEHEYA</sequence>
<dbReference type="InterPro" id="IPR052980">
    <property type="entry name" value="Crinkler_effector"/>
</dbReference>